<comment type="similarity">
    <text evidence="2">Belongs to the NADH:flavin oxidoreductase/NADH oxidase family.</text>
</comment>
<dbReference type="Gene3D" id="3.20.20.70">
    <property type="entry name" value="Aldolase class I"/>
    <property type="match status" value="1"/>
</dbReference>
<protein>
    <submittedName>
        <fullName evidence="5">Alkene reductase</fullName>
    </submittedName>
</protein>
<evidence type="ECO:0000256" key="3">
    <source>
        <dbReference type="ARBA" id="ARBA00023002"/>
    </source>
</evidence>
<dbReference type="GO" id="GO:0005829">
    <property type="term" value="C:cytosol"/>
    <property type="evidence" value="ECO:0007669"/>
    <property type="project" value="UniProtKB-ARBA"/>
</dbReference>
<reference evidence="5 6" key="1">
    <citation type="submission" date="2019-06" db="EMBL/GenBank/DDBJ databases">
        <authorList>
            <person name="Meng X."/>
        </authorList>
    </citation>
    <scope>NUCLEOTIDE SEQUENCE [LARGE SCALE GENOMIC DNA]</scope>
    <source>
        <strain evidence="5 6">M625</strain>
    </source>
</reference>
<dbReference type="RefSeq" id="WP_140595614.1">
    <property type="nucleotide sequence ID" value="NZ_VFWZ01000007.1"/>
</dbReference>
<keyword evidence="3" id="KW-0560">Oxidoreductase</keyword>
<dbReference type="GO" id="GO:0016628">
    <property type="term" value="F:oxidoreductase activity, acting on the CH-CH group of donors, NAD or NADP as acceptor"/>
    <property type="evidence" value="ECO:0007669"/>
    <property type="project" value="UniProtKB-ARBA"/>
</dbReference>
<dbReference type="SUPFAM" id="SSF51395">
    <property type="entry name" value="FMN-linked oxidoreductases"/>
    <property type="match status" value="1"/>
</dbReference>
<dbReference type="InterPro" id="IPR013785">
    <property type="entry name" value="Aldolase_TIM"/>
</dbReference>
<comment type="caution">
    <text evidence="5">The sequence shown here is derived from an EMBL/GenBank/DDBJ whole genome shotgun (WGS) entry which is preliminary data.</text>
</comment>
<feature type="domain" description="NADH:flavin oxidoreductase/NADH oxidase N-terminal" evidence="4">
    <location>
        <begin position="8"/>
        <end position="339"/>
    </location>
</feature>
<dbReference type="InterPro" id="IPR001155">
    <property type="entry name" value="OxRdtase_FMN_N"/>
</dbReference>
<comment type="cofactor">
    <cofactor evidence="1">
        <name>FMN</name>
        <dbReference type="ChEBI" id="CHEBI:58210"/>
    </cofactor>
</comment>
<dbReference type="GO" id="GO:0010181">
    <property type="term" value="F:FMN binding"/>
    <property type="evidence" value="ECO:0007669"/>
    <property type="project" value="InterPro"/>
</dbReference>
<accession>A0A504J4L8</accession>
<sequence length="369" mass="41194">MKESIKSIFNPLKIGRYIAKNRIFMAPMSRYRAIEGGINPEMTIEYYRQRATAGVIMAESTQINKGSGGINCPGIYNENQAASWKKVTEAVHKEGGLIFLQLWHSGRAAHKSILPEGCEVVAPSSIASTEKVMTYEGMQTPTLPRELTLKEIKQLRQDYAEANQFALQADFDGVEIHSAGGFLIDTFLQEETNHRTDEYGGSLENRFRFLGEILDDAVSIWGSDRVGVKLSPVSAYNDMGKGDVLTTFKYVIDQLNKYQLAFLEVNESMPFSNLSESQKATIEELQSLYQGVYIANGNYTAESGAKRIENGKATAISYGRFYIANPDLVARFKQNAPLNELNVDLFYGGDHTGYTDYPFLEETITTISK</sequence>
<evidence type="ECO:0000256" key="2">
    <source>
        <dbReference type="ARBA" id="ARBA00005979"/>
    </source>
</evidence>
<proteinExistence type="inferred from homology"/>
<dbReference type="PANTHER" id="PTHR22893:SF91">
    <property type="entry name" value="NADPH DEHYDROGENASE 2-RELATED"/>
    <property type="match status" value="1"/>
</dbReference>
<evidence type="ECO:0000259" key="4">
    <source>
        <dbReference type="Pfam" id="PF00724"/>
    </source>
</evidence>
<dbReference type="Pfam" id="PF00724">
    <property type="entry name" value="Oxidored_FMN"/>
    <property type="match status" value="1"/>
</dbReference>
<name>A0A504J4L8_9FLAO</name>
<dbReference type="FunFam" id="3.20.20.70:FF:000059">
    <property type="entry name" value="N-ethylmaleimide reductase, FMN-linked"/>
    <property type="match status" value="1"/>
</dbReference>
<evidence type="ECO:0000256" key="1">
    <source>
        <dbReference type="ARBA" id="ARBA00001917"/>
    </source>
</evidence>
<dbReference type="CDD" id="cd02933">
    <property type="entry name" value="OYE_like_FMN"/>
    <property type="match status" value="1"/>
</dbReference>
<evidence type="ECO:0000313" key="5">
    <source>
        <dbReference type="EMBL" id="TPN83442.1"/>
    </source>
</evidence>
<dbReference type="EMBL" id="VFWZ01000007">
    <property type="protein sequence ID" value="TPN83442.1"/>
    <property type="molecule type" value="Genomic_DNA"/>
</dbReference>
<dbReference type="Proteomes" id="UP000315540">
    <property type="component" value="Unassembled WGS sequence"/>
</dbReference>
<evidence type="ECO:0000313" key="6">
    <source>
        <dbReference type="Proteomes" id="UP000315540"/>
    </source>
</evidence>
<dbReference type="PANTHER" id="PTHR22893">
    <property type="entry name" value="NADH OXIDOREDUCTASE-RELATED"/>
    <property type="match status" value="1"/>
</dbReference>
<dbReference type="InterPro" id="IPR045247">
    <property type="entry name" value="Oye-like"/>
</dbReference>
<dbReference type="AlphaFoldDB" id="A0A504J4L8"/>
<organism evidence="5 6">
    <name type="scientific">Aquimarina algicola</name>
    <dbReference type="NCBI Taxonomy" id="2589995"/>
    <lineage>
        <taxon>Bacteria</taxon>
        <taxon>Pseudomonadati</taxon>
        <taxon>Bacteroidota</taxon>
        <taxon>Flavobacteriia</taxon>
        <taxon>Flavobacteriales</taxon>
        <taxon>Flavobacteriaceae</taxon>
        <taxon>Aquimarina</taxon>
    </lineage>
</organism>
<dbReference type="OrthoDB" id="9772736at2"/>
<keyword evidence="6" id="KW-1185">Reference proteome</keyword>
<gene>
    <name evidence="5" type="ORF">FHK87_19685</name>
</gene>